<keyword evidence="14" id="KW-1185">Reference proteome</keyword>
<feature type="domain" description="Ricin B lectin" evidence="12">
    <location>
        <begin position="399"/>
        <end position="509"/>
    </location>
</feature>
<dbReference type="OrthoDB" id="6119243at2759"/>
<dbReference type="InterPro" id="IPR029044">
    <property type="entry name" value="Nucleotide-diphossugar_trans"/>
</dbReference>
<dbReference type="SUPFAM" id="SSF50370">
    <property type="entry name" value="Ricin B-like lectins"/>
    <property type="match status" value="1"/>
</dbReference>
<comment type="cofactor">
    <cofactor evidence="11">
        <name>Mn(2+)</name>
        <dbReference type="ChEBI" id="CHEBI:29035"/>
    </cofactor>
</comment>
<organism evidence="13 14">
    <name type="scientific">Thelohanellus kitauei</name>
    <name type="common">Myxosporean</name>
    <dbReference type="NCBI Taxonomy" id="669202"/>
    <lineage>
        <taxon>Eukaryota</taxon>
        <taxon>Metazoa</taxon>
        <taxon>Cnidaria</taxon>
        <taxon>Myxozoa</taxon>
        <taxon>Myxosporea</taxon>
        <taxon>Bivalvulida</taxon>
        <taxon>Platysporina</taxon>
        <taxon>Myxobolidae</taxon>
        <taxon>Thelohanellus</taxon>
    </lineage>
</organism>
<evidence type="ECO:0000313" key="13">
    <source>
        <dbReference type="EMBL" id="KII63974.1"/>
    </source>
</evidence>
<evidence type="ECO:0000313" key="14">
    <source>
        <dbReference type="Proteomes" id="UP000031668"/>
    </source>
</evidence>
<keyword evidence="3 11" id="KW-0808">Transferase</keyword>
<dbReference type="CDD" id="cd02510">
    <property type="entry name" value="pp-GalNAc-T"/>
    <property type="match status" value="1"/>
</dbReference>
<evidence type="ECO:0000256" key="11">
    <source>
        <dbReference type="RuleBase" id="RU361242"/>
    </source>
</evidence>
<dbReference type="AlphaFoldDB" id="A0A0C2IF63"/>
<sequence>MPKNQVNIYPYDPNAASVGDFGLAVYYDSNEDELVKESYTLYGFNQFVSDKIGVSRQLSDVRHRQCKNFKYPDFQVKVSVIIVFYDEGWSTLWRTVTSVLNTSPQNSIKEVILVDDHSTMAHLEQPLDDYVALFNGLVKVVRSPAHEGLISARILGANAATGDYLVFLDSHCEATIGWLEPLIFPIINDYRTVTCPTIDIIDHNTFEYRIYGDMHGSTARGTFSWQFYYKERQLNEEQKRERKSIVDPVPSPVMAGGLFAISKKWWKILGGYDPGLFAWGGEQYELSFKVWMCQGSMYNIPCSHIGHVYRGPGLIRKDQGIHRRHPNSLHVNYKRVAEVWMDDYKYFLYSKMPQIASARNWDYGIEDIKMLRIHLGCKTFKWYLENVVNDTLYTAYEPDRAWNVIKNQKTEHCLNYNPSKLESCSFSTKFRWTWINEIRDDEKCITSENNGVKLDWCHEKQKNQHFIFHSTSKHIYSTYQKLCLSSDADNNVFLKECENDNDYQKWIVEWKDLSNVEPWSVWALHPPRKP</sequence>
<gene>
    <name evidence="13" type="ORF">RF11_03443</name>
</gene>
<evidence type="ECO:0000256" key="10">
    <source>
        <dbReference type="ARBA" id="ARBA00023157"/>
    </source>
</evidence>
<keyword evidence="11" id="KW-0328">Glycosyltransferase</keyword>
<dbReference type="SMART" id="SM00458">
    <property type="entry name" value="RICIN"/>
    <property type="match status" value="1"/>
</dbReference>
<dbReference type="Gene3D" id="3.90.550.10">
    <property type="entry name" value="Spore Coat Polysaccharide Biosynthesis Protein SpsA, Chain A"/>
    <property type="match status" value="1"/>
</dbReference>
<dbReference type="OMA" id="WRFDYKE"/>
<dbReference type="GO" id="GO:0004653">
    <property type="term" value="F:polypeptide N-acetylgalactosaminyltransferase activity"/>
    <property type="evidence" value="ECO:0007669"/>
    <property type="project" value="TreeGrafter"/>
</dbReference>
<dbReference type="Proteomes" id="UP000031668">
    <property type="component" value="Unassembled WGS sequence"/>
</dbReference>
<keyword evidence="8 11" id="KW-0333">Golgi apparatus</keyword>
<dbReference type="Pfam" id="PF00535">
    <property type="entry name" value="Glycos_transf_2"/>
    <property type="match status" value="1"/>
</dbReference>
<evidence type="ECO:0000256" key="6">
    <source>
        <dbReference type="ARBA" id="ARBA00022968"/>
    </source>
</evidence>
<dbReference type="GO" id="GO:0000139">
    <property type="term" value="C:Golgi membrane"/>
    <property type="evidence" value="ECO:0007669"/>
    <property type="project" value="UniProtKB-SubCell"/>
</dbReference>
<keyword evidence="9" id="KW-0472">Membrane</keyword>
<dbReference type="UniPathway" id="UPA00378"/>
<dbReference type="SUPFAM" id="SSF53448">
    <property type="entry name" value="Nucleotide-diphospho-sugar transferases"/>
    <property type="match status" value="1"/>
</dbReference>
<evidence type="ECO:0000256" key="7">
    <source>
        <dbReference type="ARBA" id="ARBA00022989"/>
    </source>
</evidence>
<evidence type="ECO:0000256" key="4">
    <source>
        <dbReference type="ARBA" id="ARBA00022692"/>
    </source>
</evidence>
<keyword evidence="6" id="KW-0735">Signal-anchor</keyword>
<evidence type="ECO:0000256" key="9">
    <source>
        <dbReference type="ARBA" id="ARBA00023136"/>
    </source>
</evidence>
<comment type="subcellular location">
    <subcellularLocation>
        <location evidence="1 11">Golgi apparatus membrane</location>
        <topology evidence="1 11">Single-pass type II membrane protein</topology>
    </subcellularLocation>
</comment>
<dbReference type="Gene3D" id="2.80.10.50">
    <property type="match status" value="1"/>
</dbReference>
<proteinExistence type="inferred from homology"/>
<dbReference type="InterPro" id="IPR035992">
    <property type="entry name" value="Ricin_B-like_lectins"/>
</dbReference>
<dbReference type="GO" id="GO:0006493">
    <property type="term" value="P:protein O-linked glycosylation"/>
    <property type="evidence" value="ECO:0007669"/>
    <property type="project" value="TreeGrafter"/>
</dbReference>
<evidence type="ECO:0000256" key="1">
    <source>
        <dbReference type="ARBA" id="ARBA00004323"/>
    </source>
</evidence>
<dbReference type="EC" id="2.4.1.-" evidence="11"/>
<dbReference type="Pfam" id="PF02709">
    <property type="entry name" value="Glyco_transf_7C"/>
    <property type="match status" value="1"/>
</dbReference>
<keyword evidence="4" id="KW-0812">Transmembrane</keyword>
<dbReference type="InterPro" id="IPR045885">
    <property type="entry name" value="GalNAc-T"/>
</dbReference>
<keyword evidence="5 11" id="KW-0430">Lectin</keyword>
<protein>
    <recommendedName>
        <fullName evidence="11">Polypeptide N-acetylgalactosaminyltransferase</fullName>
        <ecNumber evidence="11">2.4.1.-</ecNumber>
    </recommendedName>
    <alternativeName>
        <fullName evidence="11">Protein-UDP acetylgalactosaminyltransferase</fullName>
    </alternativeName>
</protein>
<keyword evidence="11" id="KW-0464">Manganese</keyword>
<dbReference type="PROSITE" id="PS50231">
    <property type="entry name" value="RICIN_B_LECTIN"/>
    <property type="match status" value="1"/>
</dbReference>
<comment type="similarity">
    <text evidence="2 11">Belongs to the glycosyltransferase 2 family. GalNAc-T subfamily.</text>
</comment>
<dbReference type="GO" id="GO:0030246">
    <property type="term" value="F:carbohydrate binding"/>
    <property type="evidence" value="ECO:0007669"/>
    <property type="project" value="UniProtKB-KW"/>
</dbReference>
<keyword evidence="10 11" id="KW-1015">Disulfide bond</keyword>
<evidence type="ECO:0000256" key="5">
    <source>
        <dbReference type="ARBA" id="ARBA00022734"/>
    </source>
</evidence>
<comment type="pathway">
    <text evidence="11">Protein modification; protein glycosylation.</text>
</comment>
<dbReference type="InterPro" id="IPR027791">
    <property type="entry name" value="Galactosyl_T_C"/>
</dbReference>
<keyword evidence="7" id="KW-1133">Transmembrane helix</keyword>
<dbReference type="EMBL" id="JWZT01004484">
    <property type="protein sequence ID" value="KII63974.1"/>
    <property type="molecule type" value="Genomic_DNA"/>
</dbReference>
<dbReference type="InterPro" id="IPR000772">
    <property type="entry name" value="Ricin_B_lectin"/>
</dbReference>
<dbReference type="PANTHER" id="PTHR11675:SF126">
    <property type="entry name" value="RICIN B LECTIN DOMAIN-CONTAINING PROTEIN"/>
    <property type="match status" value="1"/>
</dbReference>
<evidence type="ECO:0000259" key="12">
    <source>
        <dbReference type="SMART" id="SM00458"/>
    </source>
</evidence>
<name>A0A0C2IF63_THEKT</name>
<evidence type="ECO:0000256" key="8">
    <source>
        <dbReference type="ARBA" id="ARBA00023034"/>
    </source>
</evidence>
<comment type="caution">
    <text evidence="13">The sequence shown here is derived from an EMBL/GenBank/DDBJ whole genome shotgun (WGS) entry which is preliminary data.</text>
</comment>
<dbReference type="PANTHER" id="PTHR11675">
    <property type="entry name" value="N-ACETYLGALACTOSAMINYLTRANSFERASE"/>
    <property type="match status" value="1"/>
</dbReference>
<dbReference type="InterPro" id="IPR001173">
    <property type="entry name" value="Glyco_trans_2-like"/>
</dbReference>
<reference evidence="13 14" key="1">
    <citation type="journal article" date="2014" name="Genome Biol. Evol.">
        <title>The genome of the myxosporean Thelohanellus kitauei shows adaptations to nutrient acquisition within its fish host.</title>
        <authorList>
            <person name="Yang Y."/>
            <person name="Xiong J."/>
            <person name="Zhou Z."/>
            <person name="Huo F."/>
            <person name="Miao W."/>
            <person name="Ran C."/>
            <person name="Liu Y."/>
            <person name="Zhang J."/>
            <person name="Feng J."/>
            <person name="Wang M."/>
            <person name="Wang M."/>
            <person name="Wang L."/>
            <person name="Yao B."/>
        </authorList>
    </citation>
    <scope>NUCLEOTIDE SEQUENCE [LARGE SCALE GENOMIC DNA]</scope>
    <source>
        <strain evidence="13">Wuqing</strain>
    </source>
</reference>
<accession>A0A0C2IF63</accession>
<evidence type="ECO:0000256" key="2">
    <source>
        <dbReference type="ARBA" id="ARBA00005680"/>
    </source>
</evidence>
<evidence type="ECO:0000256" key="3">
    <source>
        <dbReference type="ARBA" id="ARBA00022679"/>
    </source>
</evidence>
<dbReference type="Pfam" id="PF00652">
    <property type="entry name" value="Ricin_B_lectin"/>
    <property type="match status" value="1"/>
</dbReference>